<feature type="region of interest" description="Disordered" evidence="1">
    <location>
        <begin position="53"/>
        <end position="80"/>
    </location>
</feature>
<dbReference type="OrthoDB" id="10457886at2759"/>
<evidence type="ECO:0000313" key="3">
    <source>
        <dbReference type="Proteomes" id="UP000184330"/>
    </source>
</evidence>
<evidence type="ECO:0000256" key="1">
    <source>
        <dbReference type="SAM" id="MobiDB-lite"/>
    </source>
</evidence>
<reference evidence="2 3" key="1">
    <citation type="submission" date="2016-03" db="EMBL/GenBank/DDBJ databases">
        <authorList>
            <person name="Ploux O."/>
        </authorList>
    </citation>
    <scope>NUCLEOTIDE SEQUENCE [LARGE SCALE GENOMIC DNA]</scope>
    <source>
        <strain evidence="2 3">UAMH 11012</strain>
    </source>
</reference>
<proteinExistence type="predicted"/>
<organism evidence="2 3">
    <name type="scientific">Phialocephala subalpina</name>
    <dbReference type="NCBI Taxonomy" id="576137"/>
    <lineage>
        <taxon>Eukaryota</taxon>
        <taxon>Fungi</taxon>
        <taxon>Dikarya</taxon>
        <taxon>Ascomycota</taxon>
        <taxon>Pezizomycotina</taxon>
        <taxon>Leotiomycetes</taxon>
        <taxon>Helotiales</taxon>
        <taxon>Mollisiaceae</taxon>
        <taxon>Phialocephala</taxon>
        <taxon>Phialocephala fortinii species complex</taxon>
    </lineage>
</organism>
<accession>A0A1L7WYM4</accession>
<name>A0A1L7WYM4_9HELO</name>
<dbReference type="Proteomes" id="UP000184330">
    <property type="component" value="Unassembled WGS sequence"/>
</dbReference>
<gene>
    <name evidence="2" type="ORF">PAC_07763</name>
</gene>
<sequence>MVGASPFAPSRPKKKVEKVISRVTRAGKNPLSKKSQRVVDAINTGINMGKHLFDRLKGKPKPSNHPYPSLQKAQEGVPGDGKQEVGVVVASMDGGPSREESLRSKNPVVQEHKYQPLKSNPITSSEVDFINATRAKALEDLQRTTNASGSSIVLNSSELFPPPLVIQLTSLAGLEPQEEVGTSDAEAAPARPAKHARNRVMADVVIDRTLEAFEQRRNARAKEQEI</sequence>
<dbReference type="EMBL" id="FJOG01000010">
    <property type="protein sequence ID" value="CZR57874.1"/>
    <property type="molecule type" value="Genomic_DNA"/>
</dbReference>
<dbReference type="AlphaFoldDB" id="A0A1L7WYM4"/>
<protein>
    <submittedName>
        <fullName evidence="2">Uncharacterized protein</fullName>
    </submittedName>
</protein>
<keyword evidence="3" id="KW-1185">Reference proteome</keyword>
<evidence type="ECO:0000313" key="2">
    <source>
        <dbReference type="EMBL" id="CZR57874.1"/>
    </source>
</evidence>
<feature type="region of interest" description="Disordered" evidence="1">
    <location>
        <begin position="176"/>
        <end position="197"/>
    </location>
</feature>